<evidence type="ECO:0000256" key="1">
    <source>
        <dbReference type="SAM" id="SignalP"/>
    </source>
</evidence>
<proteinExistence type="predicted"/>
<comment type="caution">
    <text evidence="2">The sequence shown here is derived from an EMBL/GenBank/DDBJ whole genome shotgun (WGS) entry which is preliminary data.</text>
</comment>
<dbReference type="PROSITE" id="PS51257">
    <property type="entry name" value="PROKAR_LIPOPROTEIN"/>
    <property type="match status" value="1"/>
</dbReference>
<dbReference type="Proteomes" id="UP000779900">
    <property type="component" value="Unassembled WGS sequence"/>
</dbReference>
<accession>A0A937XC29</accession>
<keyword evidence="1" id="KW-0732">Signal</keyword>
<organism evidence="2 3">
    <name type="scientific">candidate division WOR-3 bacterium</name>
    <dbReference type="NCBI Taxonomy" id="2052148"/>
    <lineage>
        <taxon>Bacteria</taxon>
        <taxon>Bacteria division WOR-3</taxon>
    </lineage>
</organism>
<feature type="signal peptide" evidence="1">
    <location>
        <begin position="1"/>
        <end position="22"/>
    </location>
</feature>
<name>A0A937XC29_UNCW3</name>
<evidence type="ECO:0008006" key="4">
    <source>
        <dbReference type="Google" id="ProtNLM"/>
    </source>
</evidence>
<reference evidence="2" key="1">
    <citation type="submission" date="2019-03" db="EMBL/GenBank/DDBJ databases">
        <title>Lake Tanganyika Metagenome-Assembled Genomes (MAGs).</title>
        <authorList>
            <person name="Tran P."/>
        </authorList>
    </citation>
    <scope>NUCLEOTIDE SEQUENCE</scope>
    <source>
        <strain evidence="2">K_DeepCast_150m_m2_040</strain>
    </source>
</reference>
<evidence type="ECO:0000313" key="3">
    <source>
        <dbReference type="Proteomes" id="UP000779900"/>
    </source>
</evidence>
<dbReference type="AlphaFoldDB" id="A0A937XC29"/>
<dbReference type="EMBL" id="VGIR01000004">
    <property type="protein sequence ID" value="MBM3330467.1"/>
    <property type="molecule type" value="Genomic_DNA"/>
</dbReference>
<evidence type="ECO:0000313" key="2">
    <source>
        <dbReference type="EMBL" id="MBM3330467.1"/>
    </source>
</evidence>
<sequence>MRWTRVALTALAVAACARQFTAGGKMNFAPRWRVGDWWVVKTWEPARVDPAVDSGCSYKRYCVAGVETVEQQDCYVLRAEAQDRRNGTSRDDFVWYVRTDNWLVVRQVLFSGPRDNVAPETVVSASGLVGALFGGEQCLPRFPLKPEEVDTMFQPRKLEDYAAWQREISGVADAASVQRLLDEGDTVGGRVVRPRGIVYQVRTESGGEIGLRAQPAERRIVQSLQFWSRSRPWRVYGELLQHDADNPVWGVVERSWLVASGHKKK</sequence>
<feature type="chain" id="PRO_5037051029" description="Lipoprotein" evidence="1">
    <location>
        <begin position="23"/>
        <end position="265"/>
    </location>
</feature>
<protein>
    <recommendedName>
        <fullName evidence="4">Lipoprotein</fullName>
    </recommendedName>
</protein>
<gene>
    <name evidence="2" type="ORF">FJY68_01290</name>
</gene>